<dbReference type="PROSITE" id="PS51318">
    <property type="entry name" value="TAT"/>
    <property type="match status" value="1"/>
</dbReference>
<accession>A0A1H2JZQ7</accession>
<dbReference type="EMBL" id="LT629791">
    <property type="protein sequence ID" value="SDU61701.1"/>
    <property type="molecule type" value="Genomic_DNA"/>
</dbReference>
<dbReference type="InterPro" id="IPR013022">
    <property type="entry name" value="Xyl_isomerase-like_TIM-brl"/>
</dbReference>
<dbReference type="InterPro" id="IPR050312">
    <property type="entry name" value="IolE/XylAMocC-like"/>
</dbReference>
<reference evidence="3" key="1">
    <citation type="submission" date="2016-10" db="EMBL/GenBank/DDBJ databases">
        <authorList>
            <person name="Varghese N."/>
            <person name="Submissions S."/>
        </authorList>
    </citation>
    <scope>NUCLEOTIDE SEQUENCE [LARGE SCALE GENOMIC DNA]</scope>
    <source>
        <strain evidence="3">DSM 45079</strain>
    </source>
</reference>
<dbReference type="STRING" id="419479.SAMN04488563_3242"/>
<dbReference type="GO" id="GO:0016853">
    <property type="term" value="F:isomerase activity"/>
    <property type="evidence" value="ECO:0007669"/>
    <property type="project" value="UniProtKB-KW"/>
</dbReference>
<evidence type="ECO:0000313" key="2">
    <source>
        <dbReference type="EMBL" id="SDU61701.1"/>
    </source>
</evidence>
<dbReference type="InterPro" id="IPR036237">
    <property type="entry name" value="Xyl_isomerase-like_sf"/>
</dbReference>
<dbReference type="OrthoDB" id="9798407at2"/>
<protein>
    <submittedName>
        <fullName evidence="2">Sugar phosphate isomerase/epimerase</fullName>
    </submittedName>
</protein>
<dbReference type="InterPro" id="IPR006311">
    <property type="entry name" value="TAT_signal"/>
</dbReference>
<dbReference type="PANTHER" id="PTHR12110">
    <property type="entry name" value="HYDROXYPYRUVATE ISOMERASE"/>
    <property type="match status" value="1"/>
</dbReference>
<dbReference type="SUPFAM" id="SSF51658">
    <property type="entry name" value="Xylose isomerase-like"/>
    <property type="match status" value="1"/>
</dbReference>
<keyword evidence="2" id="KW-0413">Isomerase</keyword>
<dbReference type="RefSeq" id="WP_046769802.1">
    <property type="nucleotide sequence ID" value="NZ_LBMC01000013.1"/>
</dbReference>
<sequence length="319" mass="35122">MCYGYDGDRALDESLGRRGLGRRTFLLGAAATAGGVLAGGLAGAAPAAAHTRPTGGRIVPRGAISIQLWTVRDALAPGALFDSTLRSIAGYGYTKVEQALGYFGRTAAQLRDFYDEIGISCTSSHDGISADRASLEQKLENAATLGQRFIVVPFLQSDNLSDWQLWAEQMNEEAQLARRYGLRYGYHNHAHEFTTDLGGGVTPWEVLTSELDRKLVHLEVDLYWAVTGGINSGVPVNRSEQFAIDVIDDARQQTLQYHVKDRHLNGGDMADLGTGHIDFRKIFRAHRVLEYIVENDTPDVTPLQTARVGYKYLSELRKH</sequence>
<dbReference type="Gene3D" id="3.20.20.150">
    <property type="entry name" value="Divalent-metal-dependent TIM barrel enzymes"/>
    <property type="match status" value="1"/>
</dbReference>
<evidence type="ECO:0000313" key="3">
    <source>
        <dbReference type="Proteomes" id="UP000182977"/>
    </source>
</evidence>
<name>A0A1H2JZQ7_9ACTN</name>
<dbReference type="PANTHER" id="PTHR12110:SF41">
    <property type="entry name" value="INOSOSE DEHYDRATASE"/>
    <property type="match status" value="1"/>
</dbReference>
<dbReference type="Proteomes" id="UP000182977">
    <property type="component" value="Chromosome I"/>
</dbReference>
<dbReference type="AlphaFoldDB" id="A0A1H2JZQ7"/>
<feature type="domain" description="Xylose isomerase-like TIM barrel" evidence="1">
    <location>
        <begin position="88"/>
        <end position="285"/>
    </location>
</feature>
<keyword evidence="3" id="KW-1185">Reference proteome</keyword>
<dbReference type="Pfam" id="PF01261">
    <property type="entry name" value="AP_endonuc_2"/>
    <property type="match status" value="1"/>
</dbReference>
<gene>
    <name evidence="2" type="ORF">SAMN04488563_3242</name>
</gene>
<organism evidence="2 3">
    <name type="scientific">Jiangella alkaliphila</name>
    <dbReference type="NCBI Taxonomy" id="419479"/>
    <lineage>
        <taxon>Bacteria</taxon>
        <taxon>Bacillati</taxon>
        <taxon>Actinomycetota</taxon>
        <taxon>Actinomycetes</taxon>
        <taxon>Jiangellales</taxon>
        <taxon>Jiangellaceae</taxon>
        <taxon>Jiangella</taxon>
    </lineage>
</organism>
<evidence type="ECO:0000259" key="1">
    <source>
        <dbReference type="Pfam" id="PF01261"/>
    </source>
</evidence>
<proteinExistence type="predicted"/>